<evidence type="ECO:0000256" key="13">
    <source>
        <dbReference type="ARBA" id="ARBA00042958"/>
    </source>
</evidence>
<evidence type="ECO:0000256" key="1">
    <source>
        <dbReference type="ARBA" id="ARBA00000707"/>
    </source>
</evidence>
<evidence type="ECO:0000256" key="12">
    <source>
        <dbReference type="ARBA" id="ARBA00042086"/>
    </source>
</evidence>
<gene>
    <name evidence="16" type="ORF">GSTUAT00004852001</name>
</gene>
<feature type="region of interest" description="Disordered" evidence="14">
    <location>
        <begin position="1"/>
        <end position="52"/>
    </location>
</feature>
<comment type="similarity">
    <text evidence="2">Belongs to the peptidase C19 family.</text>
</comment>
<comment type="subunit">
    <text evidence="8">Interacts with creA, creC and qutD.</text>
</comment>
<keyword evidence="5" id="KW-0378">Hydrolase</keyword>
<feature type="compositionally biased region" description="Low complexity" evidence="14">
    <location>
        <begin position="547"/>
        <end position="564"/>
    </location>
</feature>
<dbReference type="SUPFAM" id="SSF54001">
    <property type="entry name" value="Cysteine proteinases"/>
    <property type="match status" value="1"/>
</dbReference>
<dbReference type="FunFam" id="3.90.70.10:FF:000075">
    <property type="entry name" value="Ubiquitin carboxyl-terminal hydrolase creB"/>
    <property type="match status" value="1"/>
</dbReference>
<sequence length="777" mass="85521">MLSSFKSLSWMDRSNHHQPSTQSPTKQRADSSPTGLQALIGDGPPRPDGSDKYFGMENVVGCLYYSKPFRENVVNFPHRSNLPSSSNSDATLLPGSDSRNLARVSTDPLPGSSGPPGPVARKPSLTPAIKEETKKPRIPVSASLTQGPTFGPNENKDTPEVKKKLALATGPVLNVDQGNHANYGMEESLFSALKDIFESIVAHNSRTGVVSPNRFLDILRSENDMFSGQQHQDAHEFLNYLLNQVIENVEDYQKKHGHRNGNAATNSTPAKSSGTLTPVNASSAASTASLTSTSSTGWIHELFEGLLTSETKCLTCENVSRRDEQFLDLSIDLEKNSSVTSCLRNFSASEMLCERNKFHCDSCGGLQEAEKRMKIKRLPRVLALHLKRFKFMENLGRFDKLHYRVLYPYHLRLFNTTDDAEDADKLYELYAVVVHIGGGPYHGHYVAIVKTEDKGWLLFDDELVEPVDKAFVRNFFGERPGMACAYVLFYQETTFEAVQREMWVDEQAAGAATRASAEAAKTESAKSKGHANGINGHSVRTSMTEHLPNLHPSSSSPLPKSETPAGTSDQQPAEATAKQPFPPVPSAVRSKKEKKGERSDKKDKTEGSHGGMNRFRNTSRSLRQAPKWLGGRDKERNSTHEENGAIPDLPPLPVTPGLPLCDKKETPNGVGHEKNTDDERDGDDFLPNAEVPPVVGSPGAAVPVVVSSGVGVEESPVEPKEEVAVPQEAEGEKENSKKKDKKEKKERKEKEKEKKTRHRSSFFGLRKKASVAFHSES</sequence>
<evidence type="ECO:0000256" key="11">
    <source>
        <dbReference type="ARBA" id="ARBA00041962"/>
    </source>
</evidence>
<feature type="domain" description="USP" evidence="15">
    <location>
        <begin position="104"/>
        <end position="493"/>
    </location>
</feature>
<dbReference type="Pfam" id="PF00443">
    <property type="entry name" value="UCH"/>
    <property type="match status" value="1"/>
</dbReference>
<dbReference type="GO" id="GO:0005829">
    <property type="term" value="C:cytosol"/>
    <property type="evidence" value="ECO:0007669"/>
    <property type="project" value="TreeGrafter"/>
</dbReference>
<feature type="compositionally biased region" description="Polar residues" evidence="14">
    <location>
        <begin position="17"/>
        <end position="35"/>
    </location>
</feature>
<proteinExistence type="inferred from homology"/>
<keyword evidence="17" id="KW-1185">Reference proteome</keyword>
<evidence type="ECO:0000313" key="17">
    <source>
        <dbReference type="Proteomes" id="UP001412239"/>
    </source>
</evidence>
<comment type="function">
    <text evidence="7">Ubiquitin thioesterase component of the regulatory network controlling carbon source utilization through ubiquitination and deubiquitination involving creA, creB, creC, creD and acrB. Deubiquitinates the creA catabolic repressor and the quinate permease qutD. Also plays a role in response to carbon starvation and the control of extracellular proteases activity.</text>
</comment>
<feature type="compositionally biased region" description="Polar residues" evidence="14">
    <location>
        <begin position="81"/>
        <end position="90"/>
    </location>
</feature>
<feature type="compositionally biased region" description="Basic and acidic residues" evidence="14">
    <location>
        <begin position="630"/>
        <end position="643"/>
    </location>
</feature>
<dbReference type="PANTHER" id="PTHR24006">
    <property type="entry name" value="UBIQUITIN CARBOXYL-TERMINAL HYDROLASE"/>
    <property type="match status" value="1"/>
</dbReference>
<keyword evidence="6" id="KW-0788">Thiol protease</keyword>
<evidence type="ECO:0000256" key="14">
    <source>
        <dbReference type="SAM" id="MobiDB-lite"/>
    </source>
</evidence>
<feature type="region of interest" description="Disordered" evidence="14">
    <location>
        <begin position="515"/>
        <end position="777"/>
    </location>
</feature>
<evidence type="ECO:0000256" key="7">
    <source>
        <dbReference type="ARBA" id="ARBA00037075"/>
    </source>
</evidence>
<evidence type="ECO:0000256" key="9">
    <source>
        <dbReference type="ARBA" id="ARBA00041772"/>
    </source>
</evidence>
<feature type="compositionally biased region" description="Basic and acidic residues" evidence="14">
    <location>
        <begin position="661"/>
        <end position="677"/>
    </location>
</feature>
<dbReference type="PANTHER" id="PTHR24006:SF733">
    <property type="entry name" value="RE52890P"/>
    <property type="match status" value="1"/>
</dbReference>
<evidence type="ECO:0000256" key="4">
    <source>
        <dbReference type="ARBA" id="ARBA00022670"/>
    </source>
</evidence>
<protein>
    <recommendedName>
        <fullName evidence="3">ubiquitinyl hydrolase 1</fullName>
        <ecNumber evidence="3">3.4.19.12</ecNumber>
    </recommendedName>
    <alternativeName>
        <fullName evidence="11">Carbon catabolite repression protein B</fullName>
    </alternativeName>
    <alternativeName>
        <fullName evidence="13">Deubiquitinating enzyme creB</fullName>
    </alternativeName>
    <alternativeName>
        <fullName evidence="9">Ubiquitin thioesterase creB</fullName>
    </alternativeName>
    <alternativeName>
        <fullName evidence="10">Ubiquitin-hydrolyzing enzyme creB</fullName>
    </alternativeName>
    <alternativeName>
        <fullName evidence="12">Ubiquitin-specific-processing protease creB</fullName>
    </alternativeName>
</protein>
<feature type="region of interest" description="Disordered" evidence="14">
    <location>
        <begin position="76"/>
        <end position="158"/>
    </location>
</feature>
<feature type="compositionally biased region" description="Basic and acidic residues" evidence="14">
    <location>
        <begin position="594"/>
        <end position="607"/>
    </location>
</feature>
<organism evidence="16 17">
    <name type="scientific">Tuber aestivum</name>
    <name type="common">summer truffle</name>
    <dbReference type="NCBI Taxonomy" id="59557"/>
    <lineage>
        <taxon>Eukaryota</taxon>
        <taxon>Fungi</taxon>
        <taxon>Dikarya</taxon>
        <taxon>Ascomycota</taxon>
        <taxon>Pezizomycotina</taxon>
        <taxon>Pezizomycetes</taxon>
        <taxon>Pezizales</taxon>
        <taxon>Tuberaceae</taxon>
        <taxon>Tuber</taxon>
    </lineage>
</organism>
<evidence type="ECO:0000256" key="3">
    <source>
        <dbReference type="ARBA" id="ARBA00012759"/>
    </source>
</evidence>
<dbReference type="Proteomes" id="UP001412239">
    <property type="component" value="Unassembled WGS sequence"/>
</dbReference>
<feature type="compositionally biased region" description="Basic residues" evidence="14">
    <location>
        <begin position="755"/>
        <end position="769"/>
    </location>
</feature>
<accession>A0A292PV93</accession>
<dbReference type="GO" id="GO:0004843">
    <property type="term" value="F:cysteine-type deubiquitinase activity"/>
    <property type="evidence" value="ECO:0007669"/>
    <property type="project" value="UniProtKB-EC"/>
</dbReference>
<dbReference type="Gene3D" id="3.90.70.10">
    <property type="entry name" value="Cysteine proteinases"/>
    <property type="match status" value="1"/>
</dbReference>
<dbReference type="InterPro" id="IPR038765">
    <property type="entry name" value="Papain-like_cys_pep_sf"/>
</dbReference>
<evidence type="ECO:0000256" key="6">
    <source>
        <dbReference type="ARBA" id="ARBA00022807"/>
    </source>
</evidence>
<dbReference type="InterPro" id="IPR001394">
    <property type="entry name" value="Peptidase_C19_UCH"/>
</dbReference>
<dbReference type="GO" id="GO:0016579">
    <property type="term" value="P:protein deubiquitination"/>
    <property type="evidence" value="ECO:0007669"/>
    <property type="project" value="InterPro"/>
</dbReference>
<evidence type="ECO:0000259" key="15">
    <source>
        <dbReference type="PROSITE" id="PS50235"/>
    </source>
</evidence>
<evidence type="ECO:0000256" key="10">
    <source>
        <dbReference type="ARBA" id="ARBA00041870"/>
    </source>
</evidence>
<reference evidence="16" key="1">
    <citation type="submission" date="2015-10" db="EMBL/GenBank/DDBJ databases">
        <authorList>
            <person name="Regsiter A."/>
            <person name="william w."/>
        </authorList>
    </citation>
    <scope>NUCLEOTIDE SEQUENCE</scope>
    <source>
        <strain evidence="16">Montdore</strain>
    </source>
</reference>
<dbReference type="GO" id="GO:0006508">
    <property type="term" value="P:proteolysis"/>
    <property type="evidence" value="ECO:0007669"/>
    <property type="project" value="UniProtKB-KW"/>
</dbReference>
<keyword evidence="4" id="KW-0645">Protease</keyword>
<dbReference type="InterPro" id="IPR018200">
    <property type="entry name" value="USP_CS"/>
</dbReference>
<dbReference type="EMBL" id="LN891032">
    <property type="protein sequence ID" value="CUS11054.1"/>
    <property type="molecule type" value="Genomic_DNA"/>
</dbReference>
<name>A0A292PV93_9PEZI</name>
<dbReference type="PROSITE" id="PS00973">
    <property type="entry name" value="USP_2"/>
    <property type="match status" value="1"/>
</dbReference>
<dbReference type="CDD" id="cd02663">
    <property type="entry name" value="Peptidase_C19G"/>
    <property type="match status" value="1"/>
</dbReference>
<dbReference type="AlphaFoldDB" id="A0A292PV93"/>
<evidence type="ECO:0000313" key="16">
    <source>
        <dbReference type="EMBL" id="CUS11054.1"/>
    </source>
</evidence>
<dbReference type="PROSITE" id="PS50235">
    <property type="entry name" value="USP_3"/>
    <property type="match status" value="1"/>
</dbReference>
<evidence type="ECO:0000256" key="2">
    <source>
        <dbReference type="ARBA" id="ARBA00009085"/>
    </source>
</evidence>
<dbReference type="InterPro" id="IPR050164">
    <property type="entry name" value="Peptidase_C19"/>
</dbReference>
<comment type="catalytic activity">
    <reaction evidence="1">
        <text>Thiol-dependent hydrolysis of ester, thioester, amide, peptide and isopeptide bonds formed by the C-terminal Gly of ubiquitin (a 76-residue protein attached to proteins as an intracellular targeting signal).</text>
        <dbReference type="EC" id="3.4.19.12"/>
    </reaction>
</comment>
<feature type="region of interest" description="Disordered" evidence="14">
    <location>
        <begin position="253"/>
        <end position="279"/>
    </location>
</feature>
<feature type="compositionally biased region" description="Low complexity" evidence="14">
    <location>
        <begin position="691"/>
        <end position="714"/>
    </location>
</feature>
<evidence type="ECO:0000256" key="8">
    <source>
        <dbReference type="ARBA" id="ARBA00038752"/>
    </source>
</evidence>
<dbReference type="InterPro" id="IPR028889">
    <property type="entry name" value="USP"/>
</dbReference>
<feature type="compositionally biased region" description="Polar residues" evidence="14">
    <location>
        <begin position="262"/>
        <end position="279"/>
    </location>
</feature>
<evidence type="ECO:0000256" key="5">
    <source>
        <dbReference type="ARBA" id="ARBA00022801"/>
    </source>
</evidence>
<dbReference type="GO" id="GO:0005634">
    <property type="term" value="C:nucleus"/>
    <property type="evidence" value="ECO:0007669"/>
    <property type="project" value="TreeGrafter"/>
</dbReference>
<dbReference type="EC" id="3.4.19.12" evidence="3"/>